<evidence type="ECO:0000313" key="2">
    <source>
        <dbReference type="Proteomes" id="UP000027142"/>
    </source>
</evidence>
<dbReference type="PATRIC" id="fig|1246626.3.peg.4023"/>
<name>A0A060M7R6_9BACI</name>
<sequence>MQRVERTIRFKLYKECHVCGDLINKGLRLGRTEICNRCERNMVEESNHYLYDRYIQAVKEIWKHY</sequence>
<protein>
    <recommendedName>
        <fullName evidence="3">Inhibitor of sigma-G Gin</fullName>
    </recommendedName>
</protein>
<dbReference type="AlphaFoldDB" id="A0A060M7R6"/>
<accession>A0A060M7R6</accession>
<evidence type="ECO:0008006" key="3">
    <source>
        <dbReference type="Google" id="ProtNLM"/>
    </source>
</evidence>
<gene>
    <name evidence="1" type="ORF">BleG1_4038</name>
</gene>
<dbReference type="OrthoDB" id="2886653at2"/>
<dbReference type="RefSeq" id="WP_038484820.1">
    <property type="nucleotide sequence ID" value="NZ_CP003923.1"/>
</dbReference>
<dbReference type="HOGENOM" id="CLU_2840672_0_0_9"/>
<dbReference type="Proteomes" id="UP000027142">
    <property type="component" value="Chromosome"/>
</dbReference>
<organism evidence="1 2">
    <name type="scientific">Shouchella lehensis G1</name>
    <dbReference type="NCBI Taxonomy" id="1246626"/>
    <lineage>
        <taxon>Bacteria</taxon>
        <taxon>Bacillati</taxon>
        <taxon>Bacillota</taxon>
        <taxon>Bacilli</taxon>
        <taxon>Bacillales</taxon>
        <taxon>Bacillaceae</taxon>
        <taxon>Shouchella</taxon>
    </lineage>
</organism>
<evidence type="ECO:0000313" key="1">
    <source>
        <dbReference type="EMBL" id="AIC96573.1"/>
    </source>
</evidence>
<reference evidence="1 2" key="1">
    <citation type="journal article" date="2014" name="Gene">
        <title>A comparative genomic analysis of the alkalitolerant soil bacterium Bacillus lehensis G1.</title>
        <authorList>
            <person name="Noor Y.M."/>
            <person name="Samsulrizal N.H."/>
            <person name="Jema'on N.A."/>
            <person name="Low K.O."/>
            <person name="Ramli A.N."/>
            <person name="Alias N.I."/>
            <person name="Damis S.I."/>
            <person name="Fuzi S.F."/>
            <person name="Isa M.N."/>
            <person name="Murad A.M."/>
            <person name="Raih M.F."/>
            <person name="Bakar F.D."/>
            <person name="Najimudin N."/>
            <person name="Mahadi N.M."/>
            <person name="Illias R.M."/>
        </authorList>
    </citation>
    <scope>NUCLEOTIDE SEQUENCE [LARGE SCALE GENOMIC DNA]</scope>
    <source>
        <strain evidence="1 2">G1</strain>
    </source>
</reference>
<dbReference type="KEGG" id="ble:BleG1_4038"/>
<keyword evidence="2" id="KW-1185">Reference proteome</keyword>
<dbReference type="EMBL" id="CP003923">
    <property type="protein sequence ID" value="AIC96573.1"/>
    <property type="molecule type" value="Genomic_DNA"/>
</dbReference>
<dbReference type="STRING" id="1246626.BleG1_4038"/>
<proteinExistence type="predicted"/>